<dbReference type="Proteomes" id="UP000292564">
    <property type="component" value="Unassembled WGS sequence"/>
</dbReference>
<feature type="transmembrane region" description="Helical" evidence="8">
    <location>
        <begin position="470"/>
        <end position="489"/>
    </location>
</feature>
<feature type="region of interest" description="Disordered" evidence="7">
    <location>
        <begin position="1"/>
        <end position="23"/>
    </location>
</feature>
<dbReference type="EMBL" id="SHKY01000001">
    <property type="protein sequence ID" value="RZU53999.1"/>
    <property type="molecule type" value="Genomic_DNA"/>
</dbReference>
<evidence type="ECO:0000256" key="1">
    <source>
        <dbReference type="ARBA" id="ARBA00004141"/>
    </source>
</evidence>
<name>A0A4Q7ZTW4_9ACTN</name>
<keyword evidence="6 8" id="KW-0472">Membrane</keyword>
<protein>
    <submittedName>
        <fullName evidence="10">Cellulose synthase (UDP-forming)</fullName>
    </submittedName>
</protein>
<feature type="transmembrane region" description="Helical" evidence="8">
    <location>
        <begin position="359"/>
        <end position="378"/>
    </location>
</feature>
<feature type="transmembrane region" description="Helical" evidence="8">
    <location>
        <begin position="501"/>
        <end position="521"/>
    </location>
</feature>
<gene>
    <name evidence="10" type="ORF">EV385_5936</name>
</gene>
<dbReference type="Pfam" id="PF13632">
    <property type="entry name" value="Glyco_trans_2_3"/>
    <property type="match status" value="1"/>
</dbReference>
<dbReference type="GO" id="GO:0016757">
    <property type="term" value="F:glycosyltransferase activity"/>
    <property type="evidence" value="ECO:0007669"/>
    <property type="project" value="UniProtKB-KW"/>
</dbReference>
<evidence type="ECO:0000259" key="9">
    <source>
        <dbReference type="Pfam" id="PF13632"/>
    </source>
</evidence>
<dbReference type="AlphaFoldDB" id="A0A4Q7ZTW4"/>
<feature type="compositionally biased region" description="Low complexity" evidence="7">
    <location>
        <begin position="1"/>
        <end position="16"/>
    </location>
</feature>
<accession>A0A4Q7ZTW4</accession>
<keyword evidence="5 8" id="KW-1133">Transmembrane helix</keyword>
<evidence type="ECO:0000256" key="5">
    <source>
        <dbReference type="ARBA" id="ARBA00022989"/>
    </source>
</evidence>
<keyword evidence="3" id="KW-0808">Transferase</keyword>
<evidence type="ECO:0000256" key="4">
    <source>
        <dbReference type="ARBA" id="ARBA00022692"/>
    </source>
</evidence>
<feature type="domain" description="Glycosyltransferase 2-like" evidence="9">
    <location>
        <begin position="197"/>
        <end position="410"/>
    </location>
</feature>
<dbReference type="SUPFAM" id="SSF53448">
    <property type="entry name" value="Nucleotide-diphospho-sugar transferases"/>
    <property type="match status" value="1"/>
</dbReference>
<feature type="transmembrane region" description="Helical" evidence="8">
    <location>
        <begin position="44"/>
        <end position="63"/>
    </location>
</feature>
<dbReference type="InterPro" id="IPR001173">
    <property type="entry name" value="Glyco_trans_2-like"/>
</dbReference>
<comment type="subcellular location">
    <subcellularLocation>
        <location evidence="1">Membrane</location>
        <topology evidence="1">Multi-pass membrane protein</topology>
    </subcellularLocation>
</comment>
<dbReference type="GO" id="GO:0016020">
    <property type="term" value="C:membrane"/>
    <property type="evidence" value="ECO:0007669"/>
    <property type="project" value="UniProtKB-SubCell"/>
</dbReference>
<keyword evidence="11" id="KW-1185">Reference proteome</keyword>
<comment type="caution">
    <text evidence="10">The sequence shown here is derived from an EMBL/GenBank/DDBJ whole genome shotgun (WGS) entry which is preliminary data.</text>
</comment>
<evidence type="ECO:0000256" key="6">
    <source>
        <dbReference type="ARBA" id="ARBA00023136"/>
    </source>
</evidence>
<dbReference type="InterPro" id="IPR029044">
    <property type="entry name" value="Nucleotide-diphossugar_trans"/>
</dbReference>
<dbReference type="PANTHER" id="PTHR43867">
    <property type="entry name" value="CELLULOSE SYNTHASE CATALYTIC SUBUNIT A [UDP-FORMING]"/>
    <property type="match status" value="1"/>
</dbReference>
<dbReference type="PANTHER" id="PTHR43867:SF2">
    <property type="entry name" value="CELLULOSE SYNTHASE CATALYTIC SUBUNIT A [UDP-FORMING]"/>
    <property type="match status" value="1"/>
</dbReference>
<dbReference type="Gene3D" id="3.90.550.10">
    <property type="entry name" value="Spore Coat Polysaccharide Biosynthesis Protein SpsA, Chain A"/>
    <property type="match status" value="1"/>
</dbReference>
<evidence type="ECO:0000256" key="7">
    <source>
        <dbReference type="SAM" id="MobiDB-lite"/>
    </source>
</evidence>
<keyword evidence="4 8" id="KW-0812">Transmembrane</keyword>
<feature type="transmembrane region" description="Helical" evidence="8">
    <location>
        <begin position="69"/>
        <end position="89"/>
    </location>
</feature>
<organism evidence="10 11">
    <name type="scientific">Krasilnikovia cinnamomea</name>
    <dbReference type="NCBI Taxonomy" id="349313"/>
    <lineage>
        <taxon>Bacteria</taxon>
        <taxon>Bacillati</taxon>
        <taxon>Actinomycetota</taxon>
        <taxon>Actinomycetes</taxon>
        <taxon>Micromonosporales</taxon>
        <taxon>Micromonosporaceae</taxon>
        <taxon>Krasilnikovia</taxon>
    </lineage>
</organism>
<reference evidence="10 11" key="1">
    <citation type="submission" date="2019-02" db="EMBL/GenBank/DDBJ databases">
        <title>Sequencing the genomes of 1000 actinobacteria strains.</title>
        <authorList>
            <person name="Klenk H.-P."/>
        </authorList>
    </citation>
    <scope>NUCLEOTIDE SEQUENCE [LARGE SCALE GENOMIC DNA]</scope>
    <source>
        <strain evidence="10 11">DSM 45162</strain>
    </source>
</reference>
<evidence type="ECO:0000256" key="8">
    <source>
        <dbReference type="SAM" id="Phobius"/>
    </source>
</evidence>
<dbReference type="RefSeq" id="WP_207229997.1">
    <property type="nucleotide sequence ID" value="NZ_SHKY01000001.1"/>
</dbReference>
<sequence length="524" mass="57945">MPASAALSAPPASTAADIEEPSPLLPAPPDDTELYAYFGPQRRWVLLCVSLSYTFTAATLFFFSLRHPALWVFLAVLALNAAAWLLSCVDGQRQRRITRDSHDLLLRAWRPANAPSVDVFLPTCGEPIAVLRNAYTHVARLRWGGPLRFWVLDDAARPEVRALADEYGFTYRTRPDRGHLKKAGNLNDALALSDGDLIAILDADFCPRPDFLSHLVPYLEAPDVGIVQSPQCFDTDAAMPWLQRAAGAAQEWFFRWLQPSRDADDAAICCGSNAVYRRAAVRRIGGFARLEHSEDLYTGLAMLRAGYRTRYVPVQVAKGLSPDTLPAFVNQQYRWAMGNLRLLFDADFHRMPASWRLRLAYGNGVLGYLLAAVNVFAAPLPPLVMMFCYPAEIRPWHALPLLAPLWVWLVLLPSVSATRWRVEVIRAHLMVSFAGAVALLHTLRRRSAAWVPTGTAGGSSPLARTVGRVALGWLAATTLALWAGVAYDVARYGWAQHWGVAGYAVLTSYLTVPLVAALFQAEDR</sequence>
<keyword evidence="2" id="KW-0328">Glycosyltransferase</keyword>
<evidence type="ECO:0000313" key="10">
    <source>
        <dbReference type="EMBL" id="RZU53999.1"/>
    </source>
</evidence>
<evidence type="ECO:0000313" key="11">
    <source>
        <dbReference type="Proteomes" id="UP000292564"/>
    </source>
</evidence>
<evidence type="ECO:0000256" key="2">
    <source>
        <dbReference type="ARBA" id="ARBA00022676"/>
    </source>
</evidence>
<proteinExistence type="predicted"/>
<dbReference type="InterPro" id="IPR050321">
    <property type="entry name" value="Glycosyltr_2/OpgH_subfam"/>
</dbReference>
<evidence type="ECO:0000256" key="3">
    <source>
        <dbReference type="ARBA" id="ARBA00022679"/>
    </source>
</evidence>
<feature type="transmembrane region" description="Helical" evidence="8">
    <location>
        <begin position="398"/>
        <end position="417"/>
    </location>
</feature>
<dbReference type="CDD" id="cd06421">
    <property type="entry name" value="CESA_CelA_like"/>
    <property type="match status" value="1"/>
</dbReference>